<name>A0AAD5CY86_AMBAR</name>
<proteinExistence type="predicted"/>
<dbReference type="AlphaFoldDB" id="A0AAD5CY86"/>
<reference evidence="2" key="1">
    <citation type="submission" date="2022-06" db="EMBL/GenBank/DDBJ databases">
        <title>Uncovering the hologenomic basis of an extraordinary plant invasion.</title>
        <authorList>
            <person name="Bieker V.C."/>
            <person name="Martin M.D."/>
            <person name="Gilbert T."/>
            <person name="Hodgins K."/>
            <person name="Battlay P."/>
            <person name="Petersen B."/>
            <person name="Wilson J."/>
        </authorList>
    </citation>
    <scope>NUCLEOTIDE SEQUENCE</scope>
    <source>
        <strain evidence="2">AA19_3_7</strain>
        <tissue evidence="2">Leaf</tissue>
    </source>
</reference>
<organism evidence="2 3">
    <name type="scientific">Ambrosia artemisiifolia</name>
    <name type="common">Common ragweed</name>
    <dbReference type="NCBI Taxonomy" id="4212"/>
    <lineage>
        <taxon>Eukaryota</taxon>
        <taxon>Viridiplantae</taxon>
        <taxon>Streptophyta</taxon>
        <taxon>Embryophyta</taxon>
        <taxon>Tracheophyta</taxon>
        <taxon>Spermatophyta</taxon>
        <taxon>Magnoliopsida</taxon>
        <taxon>eudicotyledons</taxon>
        <taxon>Gunneridae</taxon>
        <taxon>Pentapetalae</taxon>
        <taxon>asterids</taxon>
        <taxon>campanulids</taxon>
        <taxon>Asterales</taxon>
        <taxon>Asteraceae</taxon>
        <taxon>Asteroideae</taxon>
        <taxon>Heliantheae alliance</taxon>
        <taxon>Heliantheae</taxon>
        <taxon>Ambrosia</taxon>
    </lineage>
</organism>
<evidence type="ECO:0000313" key="2">
    <source>
        <dbReference type="EMBL" id="KAI7749640.1"/>
    </source>
</evidence>
<feature type="non-terminal residue" evidence="2">
    <location>
        <position position="90"/>
    </location>
</feature>
<feature type="region of interest" description="Disordered" evidence="1">
    <location>
        <begin position="48"/>
        <end position="71"/>
    </location>
</feature>
<evidence type="ECO:0000256" key="1">
    <source>
        <dbReference type="SAM" id="MobiDB-lite"/>
    </source>
</evidence>
<protein>
    <submittedName>
        <fullName evidence="2">Uncharacterized protein</fullName>
    </submittedName>
</protein>
<keyword evidence="3" id="KW-1185">Reference proteome</keyword>
<sequence length="90" mass="10284">MYQEIGVGVLTGMRVWASLESDGRIMRQKDMKFERVFFKITVSFRLMGNNNNNNNNKNKKKMQQEGGGSQQHSLATVFVSNLPYSFSTSQ</sequence>
<gene>
    <name evidence="2" type="ORF">M8C21_016623</name>
</gene>
<comment type="caution">
    <text evidence="2">The sequence shown here is derived from an EMBL/GenBank/DDBJ whole genome shotgun (WGS) entry which is preliminary data.</text>
</comment>
<accession>A0AAD5CY86</accession>
<evidence type="ECO:0000313" key="3">
    <source>
        <dbReference type="Proteomes" id="UP001206925"/>
    </source>
</evidence>
<dbReference type="Proteomes" id="UP001206925">
    <property type="component" value="Unassembled WGS sequence"/>
</dbReference>
<dbReference type="EMBL" id="JAMZMK010006317">
    <property type="protein sequence ID" value="KAI7749640.1"/>
    <property type="molecule type" value="Genomic_DNA"/>
</dbReference>